<dbReference type="InterPro" id="IPR038445">
    <property type="entry name" value="NCDase_C_sf"/>
</dbReference>
<dbReference type="Pfam" id="PF04734">
    <property type="entry name" value="Ceramidase_alk"/>
    <property type="match status" value="1"/>
</dbReference>
<organism evidence="7 8">
    <name type="scientific">Basidiobolus ranarum</name>
    <dbReference type="NCBI Taxonomy" id="34480"/>
    <lineage>
        <taxon>Eukaryota</taxon>
        <taxon>Fungi</taxon>
        <taxon>Fungi incertae sedis</taxon>
        <taxon>Zoopagomycota</taxon>
        <taxon>Entomophthoromycotina</taxon>
        <taxon>Basidiobolomycetes</taxon>
        <taxon>Basidiobolales</taxon>
        <taxon>Basidiobolaceae</taxon>
        <taxon>Basidiobolus</taxon>
    </lineage>
</organism>
<evidence type="ECO:0000256" key="2">
    <source>
        <dbReference type="ARBA" id="ARBA00022801"/>
    </source>
</evidence>
<feature type="signal peptide" evidence="4">
    <location>
        <begin position="1"/>
        <end position="18"/>
    </location>
</feature>
<feature type="chain" id="PRO_5046262987" description="Neutral ceramidase" evidence="4">
    <location>
        <begin position="19"/>
        <end position="692"/>
    </location>
</feature>
<dbReference type="EC" id="3.5.1.23" evidence="3"/>
<keyword evidence="2 3" id="KW-0378">Hydrolase</keyword>
<dbReference type="Pfam" id="PF17048">
    <property type="entry name" value="Ceramidse_alk_C"/>
    <property type="match status" value="1"/>
</dbReference>
<feature type="domain" description="Neutral/alkaline non-lysosomal ceramidase C-terminal" evidence="6">
    <location>
        <begin position="533"/>
        <end position="690"/>
    </location>
</feature>
<dbReference type="PANTHER" id="PTHR12670">
    <property type="entry name" value="CERAMIDASE"/>
    <property type="match status" value="1"/>
</dbReference>
<keyword evidence="4" id="KW-0732">Signal</keyword>
<name>A0ABR2WUF6_9FUNG</name>
<dbReference type="InterPro" id="IPR006823">
    <property type="entry name" value="Ceramidase_alk"/>
</dbReference>
<evidence type="ECO:0000256" key="4">
    <source>
        <dbReference type="SAM" id="SignalP"/>
    </source>
</evidence>
<comment type="catalytic activity">
    <reaction evidence="3">
        <text>an N-acylsphing-4-enine + H2O = sphing-4-enine + a fatty acid</text>
        <dbReference type="Rhea" id="RHEA:20856"/>
        <dbReference type="ChEBI" id="CHEBI:15377"/>
        <dbReference type="ChEBI" id="CHEBI:28868"/>
        <dbReference type="ChEBI" id="CHEBI:52639"/>
        <dbReference type="ChEBI" id="CHEBI:57756"/>
        <dbReference type="EC" id="3.5.1.23"/>
    </reaction>
</comment>
<evidence type="ECO:0000259" key="6">
    <source>
        <dbReference type="Pfam" id="PF17048"/>
    </source>
</evidence>
<comment type="similarity">
    <text evidence="1 3">Belongs to the neutral ceramidase family.</text>
</comment>
<gene>
    <name evidence="7" type="primary">ASAH2</name>
    <name evidence="7" type="ORF">K7432_006795</name>
</gene>
<dbReference type="InterPro" id="IPR031329">
    <property type="entry name" value="NEUT/ALK_ceramidase_N"/>
</dbReference>
<dbReference type="PANTHER" id="PTHR12670:SF1">
    <property type="entry name" value="NEUTRAL CERAMIDASE"/>
    <property type="match status" value="1"/>
</dbReference>
<protein>
    <recommendedName>
        <fullName evidence="3">Neutral ceramidase</fullName>
        <ecNumber evidence="3">3.5.1.23</ecNumber>
    </recommendedName>
</protein>
<evidence type="ECO:0000313" key="8">
    <source>
        <dbReference type="Proteomes" id="UP001479436"/>
    </source>
</evidence>
<dbReference type="GO" id="GO:0017040">
    <property type="term" value="F:N-acylsphingosine amidohydrolase activity"/>
    <property type="evidence" value="ECO:0007669"/>
    <property type="project" value="UniProtKB-EC"/>
</dbReference>
<keyword evidence="3" id="KW-0443">Lipid metabolism</keyword>
<feature type="domain" description="Neutral/alkaline non-lysosomal ceramidase N-terminal" evidence="5">
    <location>
        <begin position="21"/>
        <end position="531"/>
    </location>
</feature>
<proteinExistence type="inferred from homology"/>
<comment type="caution">
    <text evidence="7">The sequence shown here is derived from an EMBL/GenBank/DDBJ whole genome shotgun (WGS) entry which is preliminary data.</text>
</comment>
<keyword evidence="3" id="KW-0746">Sphingolipid metabolism</keyword>
<dbReference type="Proteomes" id="UP001479436">
    <property type="component" value="Unassembled WGS sequence"/>
</dbReference>
<evidence type="ECO:0000256" key="1">
    <source>
        <dbReference type="ARBA" id="ARBA00009835"/>
    </source>
</evidence>
<dbReference type="EMBL" id="JASJQH010000313">
    <property type="protein sequence ID" value="KAK9765121.1"/>
    <property type="molecule type" value="Genomic_DNA"/>
</dbReference>
<dbReference type="Gene3D" id="2.60.40.2300">
    <property type="entry name" value="Neutral/alkaline non-lysosomal ceramidase, C-terminal domain"/>
    <property type="match status" value="1"/>
</dbReference>
<accession>A0ABR2WUF6</accession>
<evidence type="ECO:0000256" key="3">
    <source>
        <dbReference type="RuleBase" id="RU366019"/>
    </source>
</evidence>
<dbReference type="InterPro" id="IPR031331">
    <property type="entry name" value="NEUT/ALK_ceramidase_C"/>
</dbReference>
<sequence>MLWCKVLGSLSIVNIVLAADYLIGVGTADITGPAGEVNMMGYAKLSQKSGGIHQRLRSRAFIVGDQNATDKRIVYVSADLGMISQVLRRRVVEKLKTLYGDLYNNNNVALTGTHTHSGPGGWHQYALYQFTNLGFIEDATRPVVDGIVNSIKIAHESLAPGSITTSAGDVENGNINRSPWAYEQNPESERARYKHNTDTNMRLIKFTNEAGKPIGIFNWYAVHCTSMNSDNSLISGDNKGYASYLLEKDMNEGALTGSGKFVAGFAQSNMGDVSPNTQGARCLDTGLPCDYKTSTCNGKSQLCVARGPGFETGGDIESTRIIGNYQYQTAKNLMNEANDSIKGPIDFRHQFVDMTKVQVKLNETTNVNLCKPSMGYSFAAGTTDGPGEFDFKQGDSHGKQPFWDIVRAFLTEPSKELEKCQSPKPILLATGEIKLPYMWQPQIVDIQILRVGQLVIAAVPGEFTTMSGRRLREAVAKVFAETSDLKDPIVVLAGPSNTYSSYIATPEEYSVQRYEGASTIYGPNTLPGYIQLYQEMAAAMIQNKPVVSLTSPPDLTRDALNLQTDVLLDTAPVGKKFGNVLSNANTSYKLGDTVTVGFIGGHPKNKVTLEDTFLTVESQTPDGWKRIKNDGDWSTKFQWKRKGISESVVTIQWQIESDTKPGFYRIGYFGANKAFGKISSHFGYSSTFEVQN</sequence>
<keyword evidence="8" id="KW-1185">Reference proteome</keyword>
<reference evidence="7 8" key="1">
    <citation type="submission" date="2023-04" db="EMBL/GenBank/DDBJ databases">
        <title>Genome of Basidiobolus ranarum AG-B5.</title>
        <authorList>
            <person name="Stajich J.E."/>
            <person name="Carter-House D."/>
            <person name="Gryganskyi A."/>
        </authorList>
    </citation>
    <scope>NUCLEOTIDE SEQUENCE [LARGE SCALE GENOMIC DNA]</scope>
    <source>
        <strain evidence="7 8">AG-B5</strain>
    </source>
</reference>
<evidence type="ECO:0000313" key="7">
    <source>
        <dbReference type="EMBL" id="KAK9765121.1"/>
    </source>
</evidence>
<evidence type="ECO:0000259" key="5">
    <source>
        <dbReference type="Pfam" id="PF04734"/>
    </source>
</evidence>